<accession>A0A2S3YVS5</accession>
<organism evidence="1 2">
    <name type="scientific">Sinorhizobium americanum</name>
    <dbReference type="NCBI Taxonomy" id="194963"/>
    <lineage>
        <taxon>Bacteria</taxon>
        <taxon>Pseudomonadati</taxon>
        <taxon>Pseudomonadota</taxon>
        <taxon>Alphaproteobacteria</taxon>
        <taxon>Hyphomicrobiales</taxon>
        <taxon>Rhizobiaceae</taxon>
        <taxon>Sinorhizobium/Ensifer group</taxon>
        <taxon>Sinorhizobium</taxon>
    </lineage>
</organism>
<dbReference type="Proteomes" id="UP000237511">
    <property type="component" value="Unassembled WGS sequence"/>
</dbReference>
<dbReference type="Pfam" id="PF07120">
    <property type="entry name" value="DUF1376"/>
    <property type="match status" value="1"/>
</dbReference>
<dbReference type="InterPro" id="IPR010781">
    <property type="entry name" value="DUF1376"/>
</dbReference>
<name>A0A2S3YVS5_9HYPH</name>
<proteinExistence type="predicted"/>
<evidence type="ECO:0000313" key="2">
    <source>
        <dbReference type="Proteomes" id="UP000237511"/>
    </source>
</evidence>
<dbReference type="EMBL" id="LODU01000001">
    <property type="protein sequence ID" value="POH35749.1"/>
    <property type="molecule type" value="Genomic_DNA"/>
</dbReference>
<evidence type="ECO:0000313" key="1">
    <source>
        <dbReference type="EMBL" id="POH35749.1"/>
    </source>
</evidence>
<sequence>MPLQIERLRKSKAWLRCKRKPELAFYMMNLWMRAWHEVPAGSIEDDDDVLADAAMASPHEWESLKGEILHGWERRDGRIWHSAVTDIATDGAAKLRKNKNRTSAARQALAEVRSTPVTDPVTETVPTTVAKPVTKTVTGPEGKGREGKRIEIISSSNDDDASDVAEYAFEAKTIRLLEKDLANWRKAFPHISVEAELWSLDEWAGKKGSQWFTAVSGALAKKERDAVARVNAAQAARAAGGEVRRRSDPRI</sequence>
<gene>
    <name evidence="1" type="ORF">ATY31_00495</name>
</gene>
<evidence type="ECO:0008006" key="3">
    <source>
        <dbReference type="Google" id="ProtNLM"/>
    </source>
</evidence>
<comment type="caution">
    <text evidence="1">The sequence shown here is derived from an EMBL/GenBank/DDBJ whole genome shotgun (WGS) entry which is preliminary data.</text>
</comment>
<reference evidence="1 2" key="1">
    <citation type="journal article" date="2014" name="Syst. Appl. Microbiol.">
        <title>Microsymbionts of Phaseolus vulgaris in acid and alkaline soils of Mexico.</title>
        <authorList>
            <person name="Verastegui-Valdes M.M."/>
            <person name="Zhang Y.J."/>
            <person name="Rivera-Orduna F.N."/>
            <person name="Cheng H.P."/>
            <person name="Sui X.H."/>
            <person name="Wang E.T."/>
        </authorList>
    </citation>
    <scope>NUCLEOTIDE SEQUENCE [LARGE SCALE GENOMIC DNA]</scope>
    <source>
        <strain evidence="1 2">FG01</strain>
    </source>
</reference>
<protein>
    <recommendedName>
        <fullName evidence="3">DUF1376 domain-containing protein</fullName>
    </recommendedName>
</protein>
<dbReference type="AlphaFoldDB" id="A0A2S3YVS5"/>